<keyword evidence="4" id="KW-1185">Reference proteome</keyword>
<dbReference type="EMBL" id="AWSJ01000098">
    <property type="protein sequence ID" value="ERI10406.1"/>
    <property type="molecule type" value="Genomic_DNA"/>
</dbReference>
<feature type="region of interest" description="Disordered" evidence="1">
    <location>
        <begin position="88"/>
        <end position="108"/>
    </location>
</feature>
<gene>
    <name evidence="3" type="ORF">HMPREF0083_01505</name>
</gene>
<feature type="domain" description="Transposase IS66 central" evidence="2">
    <location>
        <begin position="30"/>
        <end position="68"/>
    </location>
</feature>
<sequence length="123" mass="13514">MGGSPIRNKEVTSCKKSIWSAQSIYKGGTCFSGRLVVTFGNNQMERDVRMAKTKQKISGTFRSDHGPQAFFHPIHQNRTRLKRYDVGSSVSASATAERSTTSFGSGQPVCVTRVPETSIQPMI</sequence>
<reference evidence="3 4" key="1">
    <citation type="submission" date="2013-08" db="EMBL/GenBank/DDBJ databases">
        <authorList>
            <person name="Weinstock G."/>
            <person name="Sodergren E."/>
            <person name="Wylie T."/>
            <person name="Fulton L."/>
            <person name="Fulton R."/>
            <person name="Fronick C."/>
            <person name="O'Laughlin M."/>
            <person name="Godfrey J."/>
            <person name="Miner T."/>
            <person name="Herter B."/>
            <person name="Appelbaum E."/>
            <person name="Cordes M."/>
            <person name="Lek S."/>
            <person name="Wollam A."/>
            <person name="Pepin K.H."/>
            <person name="Palsikar V.B."/>
            <person name="Mitreva M."/>
            <person name="Wilson R.K."/>
        </authorList>
    </citation>
    <scope>NUCLEOTIDE SEQUENCE [LARGE SCALE GENOMIC DNA]</scope>
    <source>
        <strain evidence="3 4">ATCC 12856</strain>
    </source>
</reference>
<feature type="compositionally biased region" description="Low complexity" evidence="1">
    <location>
        <begin position="88"/>
        <end position="102"/>
    </location>
</feature>
<dbReference type="Pfam" id="PF03050">
    <property type="entry name" value="DDE_Tnp_IS66"/>
    <property type="match status" value="1"/>
</dbReference>
<evidence type="ECO:0000259" key="2">
    <source>
        <dbReference type="Pfam" id="PF03050"/>
    </source>
</evidence>
<proteinExistence type="predicted"/>
<evidence type="ECO:0000313" key="4">
    <source>
        <dbReference type="Proteomes" id="UP000016511"/>
    </source>
</evidence>
<dbReference type="AlphaFoldDB" id="U1YI01"/>
<comment type="caution">
    <text evidence="3">The sequence shown here is derived from an EMBL/GenBank/DDBJ whole genome shotgun (WGS) entry which is preliminary data.</text>
</comment>
<evidence type="ECO:0000313" key="3">
    <source>
        <dbReference type="EMBL" id="ERI10406.1"/>
    </source>
</evidence>
<evidence type="ECO:0000256" key="1">
    <source>
        <dbReference type="SAM" id="MobiDB-lite"/>
    </source>
</evidence>
<dbReference type="InterPro" id="IPR004291">
    <property type="entry name" value="Transposase_IS66_central"/>
</dbReference>
<protein>
    <recommendedName>
        <fullName evidence="2">Transposase IS66 central domain-containing protein</fullName>
    </recommendedName>
</protein>
<accession>U1YI01</accession>
<dbReference type="HOGENOM" id="CLU_2010516_0_0_9"/>
<organism evidence="3 4">
    <name type="scientific">Aneurinibacillus aneurinilyticus ATCC 12856</name>
    <dbReference type="NCBI Taxonomy" id="649747"/>
    <lineage>
        <taxon>Bacteria</taxon>
        <taxon>Bacillati</taxon>
        <taxon>Bacillota</taxon>
        <taxon>Bacilli</taxon>
        <taxon>Bacillales</taxon>
        <taxon>Paenibacillaceae</taxon>
        <taxon>Aneurinibacillus group</taxon>
        <taxon>Aneurinibacillus</taxon>
    </lineage>
</organism>
<name>U1YI01_ANEAE</name>
<dbReference type="Proteomes" id="UP000016511">
    <property type="component" value="Unassembled WGS sequence"/>
</dbReference>